<gene>
    <name evidence="1" type="ORF">UFOVP89_25</name>
</gene>
<reference evidence="1" key="1">
    <citation type="submission" date="2020-04" db="EMBL/GenBank/DDBJ databases">
        <authorList>
            <person name="Chiriac C."/>
            <person name="Salcher M."/>
            <person name="Ghai R."/>
            <person name="Kavagutti S V."/>
        </authorList>
    </citation>
    <scope>NUCLEOTIDE SEQUENCE</scope>
</reference>
<evidence type="ECO:0000313" key="1">
    <source>
        <dbReference type="EMBL" id="CAB4126369.1"/>
    </source>
</evidence>
<name>A0A6J5L2Y0_9CAUD</name>
<accession>A0A6J5L2Y0</accession>
<dbReference type="EMBL" id="LR796197">
    <property type="protein sequence ID" value="CAB4126369.1"/>
    <property type="molecule type" value="Genomic_DNA"/>
</dbReference>
<proteinExistence type="predicted"/>
<sequence length="39" mass="4617">MTQEDIIVIYKKVFPTGYEPITVERMTIFARLIEEKVKS</sequence>
<protein>
    <submittedName>
        <fullName evidence="1">Uncharacterized protein</fullName>
    </submittedName>
</protein>
<organism evidence="1">
    <name type="scientific">uncultured Caudovirales phage</name>
    <dbReference type="NCBI Taxonomy" id="2100421"/>
    <lineage>
        <taxon>Viruses</taxon>
        <taxon>Duplodnaviria</taxon>
        <taxon>Heunggongvirae</taxon>
        <taxon>Uroviricota</taxon>
        <taxon>Caudoviricetes</taxon>
        <taxon>Peduoviridae</taxon>
        <taxon>Maltschvirus</taxon>
        <taxon>Maltschvirus maltsch</taxon>
    </lineage>
</organism>